<keyword evidence="2" id="KW-0418">Kinase</keyword>
<dbReference type="STRING" id="77044.A0A1S8AA27"/>
<keyword evidence="3" id="KW-1185">Reference proteome</keyword>
<accession>A0A1S8AA27</accession>
<gene>
    <name evidence="2" type="ORF">SAMD00023353_5800680</name>
</gene>
<keyword evidence="2" id="KW-0808">Transferase</keyword>
<protein>
    <submittedName>
        <fullName evidence="2">Putative dis1-suppressing protein kinase dsk1</fullName>
    </submittedName>
</protein>
<dbReference type="GO" id="GO:0016301">
    <property type="term" value="F:kinase activity"/>
    <property type="evidence" value="ECO:0007669"/>
    <property type="project" value="UniProtKB-KW"/>
</dbReference>
<reference evidence="2" key="1">
    <citation type="submission" date="2016-03" db="EMBL/GenBank/DDBJ databases">
        <title>Draft genome sequence of Rosellinia necatrix.</title>
        <authorList>
            <person name="Kanematsu S."/>
        </authorList>
    </citation>
    <scope>NUCLEOTIDE SEQUENCE [LARGE SCALE GENOMIC DNA]</scope>
    <source>
        <strain evidence="2">W97</strain>
    </source>
</reference>
<evidence type="ECO:0000313" key="2">
    <source>
        <dbReference type="EMBL" id="GAW26954.1"/>
    </source>
</evidence>
<sequence length="71" mass="7747">MGCLIFELFTGQPPFNVLMLTPGILISQMEELAADKLPERWAKRANCLREPSVGSGQTGDEHGRTASTNTL</sequence>
<dbReference type="Proteomes" id="UP000054516">
    <property type="component" value="Unassembled WGS sequence"/>
</dbReference>
<name>A0A1S8AA27_ROSNE</name>
<dbReference type="OrthoDB" id="5979581at2759"/>
<dbReference type="EMBL" id="DF977503">
    <property type="protein sequence ID" value="GAW26954.1"/>
    <property type="molecule type" value="Genomic_DNA"/>
</dbReference>
<evidence type="ECO:0000256" key="1">
    <source>
        <dbReference type="SAM" id="MobiDB-lite"/>
    </source>
</evidence>
<proteinExistence type="predicted"/>
<organism evidence="2">
    <name type="scientific">Rosellinia necatrix</name>
    <name type="common">White root-rot fungus</name>
    <dbReference type="NCBI Taxonomy" id="77044"/>
    <lineage>
        <taxon>Eukaryota</taxon>
        <taxon>Fungi</taxon>
        <taxon>Dikarya</taxon>
        <taxon>Ascomycota</taxon>
        <taxon>Pezizomycotina</taxon>
        <taxon>Sordariomycetes</taxon>
        <taxon>Xylariomycetidae</taxon>
        <taxon>Xylariales</taxon>
        <taxon>Xylariaceae</taxon>
        <taxon>Rosellinia</taxon>
    </lineage>
</organism>
<feature type="region of interest" description="Disordered" evidence="1">
    <location>
        <begin position="49"/>
        <end position="71"/>
    </location>
</feature>
<evidence type="ECO:0000313" key="3">
    <source>
        <dbReference type="Proteomes" id="UP000054516"/>
    </source>
</evidence>
<dbReference type="AlphaFoldDB" id="A0A1S8AA27"/>